<name>A0A7V7GS32_9GAMM</name>
<feature type="transmembrane region" description="Helical" evidence="1">
    <location>
        <begin position="121"/>
        <end position="141"/>
    </location>
</feature>
<comment type="caution">
    <text evidence="2">The sequence shown here is derived from an EMBL/GenBank/DDBJ whole genome shotgun (WGS) entry which is preliminary data.</text>
</comment>
<dbReference type="OrthoDB" id="6876685at2"/>
<feature type="transmembrane region" description="Helical" evidence="1">
    <location>
        <begin position="6"/>
        <end position="26"/>
    </location>
</feature>
<dbReference type="RefSeq" id="WP_149333215.1">
    <property type="nucleotide sequence ID" value="NZ_QOVF01000004.1"/>
</dbReference>
<accession>A0A7V7GS32</accession>
<feature type="transmembrane region" description="Helical" evidence="1">
    <location>
        <begin position="82"/>
        <end position="101"/>
    </location>
</feature>
<keyword evidence="1" id="KW-0812">Transmembrane</keyword>
<organism evidence="2 3">
    <name type="scientific">Halopseudomonas laoshanensis</name>
    <dbReference type="NCBI Taxonomy" id="2268758"/>
    <lineage>
        <taxon>Bacteria</taxon>
        <taxon>Pseudomonadati</taxon>
        <taxon>Pseudomonadota</taxon>
        <taxon>Gammaproteobacteria</taxon>
        <taxon>Pseudomonadales</taxon>
        <taxon>Pseudomonadaceae</taxon>
        <taxon>Halopseudomonas</taxon>
    </lineage>
</organism>
<keyword evidence="1" id="KW-0472">Membrane</keyword>
<sequence>MPEPYLGWLLLPVWAVAGYLIFASSIEAARLRRSAWLNQYLMADSLWHVRLRGGWLLSGWHLLLSSVLALFMLVKLLWLSPWLWLMLLLSLPLLWWLDINLRRRLQSHVKPPLLDAVSRRLLVPLGAALLLCGYLLVSLSLSQPNMQGMGWIDALGRHMQDTQSSLPLLALSERGHQVLELSVQWALQNTLGDADNSGILGVLAWSLLLISGSAFIWAWMRMLTGIATLRSKPAGVLDADNQASHRQAATTQERG</sequence>
<proteinExistence type="predicted"/>
<reference evidence="2 3" key="1">
    <citation type="submission" date="2018-07" db="EMBL/GenBank/DDBJ databases">
        <title>Pseudomonas laoshanensis sp. nov., isolated from soil.</title>
        <authorList>
            <person name="Sun J."/>
            <person name="Yu L."/>
            <person name="Wang M."/>
            <person name="Zhang C."/>
        </authorList>
    </citation>
    <scope>NUCLEOTIDE SEQUENCE [LARGE SCALE GENOMIC DNA]</scope>
    <source>
        <strain evidence="2 3">Y22</strain>
    </source>
</reference>
<keyword evidence="1" id="KW-1133">Transmembrane helix</keyword>
<gene>
    <name evidence="2" type="ORF">DT594_13785</name>
</gene>
<dbReference type="EMBL" id="QOVF01000004">
    <property type="protein sequence ID" value="KAA0693460.1"/>
    <property type="molecule type" value="Genomic_DNA"/>
</dbReference>
<evidence type="ECO:0000313" key="3">
    <source>
        <dbReference type="Proteomes" id="UP000463138"/>
    </source>
</evidence>
<dbReference type="AlphaFoldDB" id="A0A7V7GS32"/>
<protein>
    <submittedName>
        <fullName evidence="2">Uncharacterized protein</fullName>
    </submittedName>
</protein>
<feature type="transmembrane region" description="Helical" evidence="1">
    <location>
        <begin position="199"/>
        <end position="220"/>
    </location>
</feature>
<dbReference type="Proteomes" id="UP000463138">
    <property type="component" value="Unassembled WGS sequence"/>
</dbReference>
<feature type="transmembrane region" description="Helical" evidence="1">
    <location>
        <begin position="55"/>
        <end position="76"/>
    </location>
</feature>
<evidence type="ECO:0000256" key="1">
    <source>
        <dbReference type="SAM" id="Phobius"/>
    </source>
</evidence>
<keyword evidence="3" id="KW-1185">Reference proteome</keyword>
<evidence type="ECO:0000313" key="2">
    <source>
        <dbReference type="EMBL" id="KAA0693460.1"/>
    </source>
</evidence>